<gene>
    <name evidence="6" type="ORF">GCM10007898_38100</name>
</gene>
<dbReference type="PROSITE" id="PS50977">
    <property type="entry name" value="HTH_TETR_2"/>
    <property type="match status" value="1"/>
</dbReference>
<evidence type="ECO:0000259" key="5">
    <source>
        <dbReference type="PROSITE" id="PS50977"/>
    </source>
</evidence>
<evidence type="ECO:0000256" key="1">
    <source>
        <dbReference type="ARBA" id="ARBA00023015"/>
    </source>
</evidence>
<dbReference type="Pfam" id="PF00440">
    <property type="entry name" value="TetR_N"/>
    <property type="match status" value="1"/>
</dbReference>
<dbReference type="RefSeq" id="WP_284333660.1">
    <property type="nucleotide sequence ID" value="NZ_BSOA01000048.1"/>
</dbReference>
<dbReference type="InterPro" id="IPR049444">
    <property type="entry name" value="TetR_C_44"/>
</dbReference>
<keyword evidence="2 4" id="KW-0238">DNA-binding</keyword>
<feature type="DNA-binding region" description="H-T-H motif" evidence="4">
    <location>
        <begin position="38"/>
        <end position="57"/>
    </location>
</feature>
<dbReference type="InterPro" id="IPR050109">
    <property type="entry name" value="HTH-type_TetR-like_transc_reg"/>
</dbReference>
<evidence type="ECO:0000256" key="2">
    <source>
        <dbReference type="ARBA" id="ARBA00023125"/>
    </source>
</evidence>
<feature type="domain" description="HTH tetR-type" evidence="5">
    <location>
        <begin position="15"/>
        <end position="75"/>
    </location>
</feature>
<keyword evidence="1" id="KW-0805">Transcription regulation</keyword>
<dbReference type="PRINTS" id="PR00455">
    <property type="entry name" value="HTHTETR"/>
</dbReference>
<evidence type="ECO:0000256" key="3">
    <source>
        <dbReference type="ARBA" id="ARBA00023163"/>
    </source>
</evidence>
<dbReference type="PANTHER" id="PTHR30055:SF234">
    <property type="entry name" value="HTH-TYPE TRANSCRIPTIONAL REGULATOR BETI"/>
    <property type="match status" value="1"/>
</dbReference>
<comment type="caution">
    <text evidence="6">The sequence shown here is derived from an EMBL/GenBank/DDBJ whole genome shotgun (WGS) entry which is preliminary data.</text>
</comment>
<sequence length="213" mass="24006">MTAPEAPSRRDRKRRNTQDHLANSAARLFHAHGFDAVTMEQIAVEADVARGTLYNHFPVKEAALAHWIHMQLAHDMQHLATAIDPHAGFVPNISLILDASADWCEPHRVYLLPYLRFRMLESLVDRQEEAQAGDMIGAYAGLIFASQHAGQMRTDLSAAHLATMFHHLYLAALLRWLNEPGLSLREEFNAAVRLFVEGATPRVAKHPPRRKRA</sequence>
<dbReference type="Pfam" id="PF21776">
    <property type="entry name" value="TetR_C_44"/>
    <property type="match status" value="1"/>
</dbReference>
<keyword evidence="7" id="KW-1185">Reference proteome</keyword>
<dbReference type="EMBL" id="BSOA01000048">
    <property type="protein sequence ID" value="GLQ90235.1"/>
    <property type="molecule type" value="Genomic_DNA"/>
</dbReference>
<dbReference type="SUPFAM" id="SSF48498">
    <property type="entry name" value="Tetracyclin repressor-like, C-terminal domain"/>
    <property type="match status" value="1"/>
</dbReference>
<dbReference type="Proteomes" id="UP001156627">
    <property type="component" value="Unassembled WGS sequence"/>
</dbReference>
<dbReference type="SUPFAM" id="SSF46689">
    <property type="entry name" value="Homeodomain-like"/>
    <property type="match status" value="1"/>
</dbReference>
<keyword evidence="3" id="KW-0804">Transcription</keyword>
<dbReference type="InterPro" id="IPR001647">
    <property type="entry name" value="HTH_TetR"/>
</dbReference>
<dbReference type="InterPro" id="IPR036271">
    <property type="entry name" value="Tet_transcr_reg_TetR-rel_C_sf"/>
</dbReference>
<evidence type="ECO:0000313" key="6">
    <source>
        <dbReference type="EMBL" id="GLQ90235.1"/>
    </source>
</evidence>
<dbReference type="InterPro" id="IPR009057">
    <property type="entry name" value="Homeodomain-like_sf"/>
</dbReference>
<dbReference type="PANTHER" id="PTHR30055">
    <property type="entry name" value="HTH-TYPE TRANSCRIPTIONAL REGULATOR RUTR"/>
    <property type="match status" value="1"/>
</dbReference>
<reference evidence="7" key="1">
    <citation type="journal article" date="2019" name="Int. J. Syst. Evol. Microbiol.">
        <title>The Global Catalogue of Microorganisms (GCM) 10K type strain sequencing project: providing services to taxonomists for standard genome sequencing and annotation.</title>
        <authorList>
            <consortium name="The Broad Institute Genomics Platform"/>
            <consortium name="The Broad Institute Genome Sequencing Center for Infectious Disease"/>
            <person name="Wu L."/>
            <person name="Ma J."/>
        </authorList>
    </citation>
    <scope>NUCLEOTIDE SEQUENCE [LARGE SCALE GENOMIC DNA]</scope>
    <source>
        <strain evidence="7">NBRC 111981</strain>
    </source>
</reference>
<dbReference type="Gene3D" id="1.10.357.10">
    <property type="entry name" value="Tetracycline Repressor, domain 2"/>
    <property type="match status" value="1"/>
</dbReference>
<evidence type="ECO:0000256" key="4">
    <source>
        <dbReference type="PROSITE-ProRule" id="PRU00335"/>
    </source>
</evidence>
<protein>
    <submittedName>
        <fullName evidence="6">TetR family transcriptional regulator</fullName>
    </submittedName>
</protein>
<evidence type="ECO:0000313" key="7">
    <source>
        <dbReference type="Proteomes" id="UP001156627"/>
    </source>
</evidence>
<proteinExistence type="predicted"/>
<accession>A0ABQ5XEX2</accession>
<organism evidence="6 7">
    <name type="scientific">Dyella flagellata</name>
    <dbReference type="NCBI Taxonomy" id="1867833"/>
    <lineage>
        <taxon>Bacteria</taxon>
        <taxon>Pseudomonadati</taxon>
        <taxon>Pseudomonadota</taxon>
        <taxon>Gammaproteobacteria</taxon>
        <taxon>Lysobacterales</taxon>
        <taxon>Rhodanobacteraceae</taxon>
        <taxon>Dyella</taxon>
    </lineage>
</organism>
<name>A0ABQ5XEX2_9GAMM</name>